<sequence length="300" mass="34200">MENNLYKSRSIYGCVKDAFNLLNLNILTILKKTWMPAIALAVISTIYIIGCKNVMIANLSGQKLSYWILLGFMFLALCETMAQSWLMGKTYTLLNANSFKENLRKAFFITLTNLFLTLAITSIAFYSGGTAIAIFVSKHVFSPEKAMSISLIIQLAIMIIGYIFVLPFIFSTTKYIMGKDTKFVNIIGKDYHTGIKHLGFILIGQIITMLFYMVIMIVISLPFMIILSSYLFNQMGIMNGDSDGTPSYLTFLLIAVSLLTTFLYTYIFVYFYIFCYYIYGAITQQEKEKADIKMKIDKYE</sequence>
<keyword evidence="3" id="KW-1185">Reference proteome</keyword>
<feature type="transmembrane region" description="Helical" evidence="1">
    <location>
        <begin position="37"/>
        <end position="58"/>
    </location>
</feature>
<proteinExistence type="predicted"/>
<feature type="transmembrane region" description="Helical" evidence="1">
    <location>
        <begin position="251"/>
        <end position="279"/>
    </location>
</feature>
<gene>
    <name evidence="2" type="ORF">prwr041_00100</name>
</gene>
<evidence type="ECO:0000256" key="1">
    <source>
        <dbReference type="SAM" id="Phobius"/>
    </source>
</evidence>
<dbReference type="Proteomes" id="UP001319045">
    <property type="component" value="Chromosome"/>
</dbReference>
<feature type="transmembrane region" description="Helical" evidence="1">
    <location>
        <begin position="146"/>
        <end position="170"/>
    </location>
</feature>
<protein>
    <recommendedName>
        <fullName evidence="4">ABC transporter permease</fullName>
    </recommendedName>
</protein>
<reference evidence="2 3" key="1">
    <citation type="journal article" date="2022" name="Int. J. Syst. Evol. Microbiol.">
        <title>Prevotella herbatica sp. nov., a plant polysaccharide-decomposing anaerobic bacterium isolated from a methanogenic reactor.</title>
        <authorList>
            <person name="Uek A."/>
            <person name="Tonouchi A."/>
            <person name="Kaku N."/>
            <person name="Ueki K."/>
        </authorList>
    </citation>
    <scope>NUCLEOTIDE SEQUENCE [LARGE SCALE GENOMIC DNA]</scope>
    <source>
        <strain evidence="2 3">WR041</strain>
    </source>
</reference>
<keyword evidence="1" id="KW-0812">Transmembrane</keyword>
<dbReference type="RefSeq" id="WP_207154323.1">
    <property type="nucleotide sequence ID" value="NZ_AP024484.1"/>
</dbReference>
<evidence type="ECO:0008006" key="4">
    <source>
        <dbReference type="Google" id="ProtNLM"/>
    </source>
</evidence>
<accession>A0ABM7NUE9</accession>
<feature type="transmembrane region" description="Helical" evidence="1">
    <location>
        <begin position="198"/>
        <end position="231"/>
    </location>
</feature>
<dbReference type="EMBL" id="AP024484">
    <property type="protein sequence ID" value="BCS84117.1"/>
    <property type="molecule type" value="Genomic_DNA"/>
</dbReference>
<organism evidence="2 3">
    <name type="scientific">Prevotella herbatica</name>
    <dbReference type="NCBI Taxonomy" id="2801997"/>
    <lineage>
        <taxon>Bacteria</taxon>
        <taxon>Pseudomonadati</taxon>
        <taxon>Bacteroidota</taxon>
        <taxon>Bacteroidia</taxon>
        <taxon>Bacteroidales</taxon>
        <taxon>Prevotellaceae</taxon>
        <taxon>Prevotella</taxon>
    </lineage>
</organism>
<feature type="transmembrane region" description="Helical" evidence="1">
    <location>
        <begin position="64"/>
        <end position="86"/>
    </location>
</feature>
<evidence type="ECO:0000313" key="2">
    <source>
        <dbReference type="EMBL" id="BCS84117.1"/>
    </source>
</evidence>
<evidence type="ECO:0000313" key="3">
    <source>
        <dbReference type="Proteomes" id="UP001319045"/>
    </source>
</evidence>
<keyword evidence="1" id="KW-0472">Membrane</keyword>
<name>A0ABM7NUE9_9BACT</name>
<keyword evidence="1" id="KW-1133">Transmembrane helix</keyword>
<feature type="transmembrane region" description="Helical" evidence="1">
    <location>
        <begin position="106"/>
        <end position="126"/>
    </location>
</feature>